<dbReference type="Pfam" id="PF00400">
    <property type="entry name" value="WD40"/>
    <property type="match status" value="1"/>
</dbReference>
<feature type="compositionally biased region" description="Basic and acidic residues" evidence="2">
    <location>
        <begin position="37"/>
        <end position="49"/>
    </location>
</feature>
<evidence type="ECO:0000313" key="4">
    <source>
        <dbReference type="Proteomes" id="UP001211907"/>
    </source>
</evidence>
<organism evidence="3 4">
    <name type="scientific">Physocladia obscura</name>
    <dbReference type="NCBI Taxonomy" id="109957"/>
    <lineage>
        <taxon>Eukaryota</taxon>
        <taxon>Fungi</taxon>
        <taxon>Fungi incertae sedis</taxon>
        <taxon>Chytridiomycota</taxon>
        <taxon>Chytridiomycota incertae sedis</taxon>
        <taxon>Chytridiomycetes</taxon>
        <taxon>Chytridiales</taxon>
        <taxon>Chytriomycetaceae</taxon>
        <taxon>Physocladia</taxon>
    </lineage>
</organism>
<dbReference type="PANTHER" id="PTHR44499">
    <property type="entry name" value="JOUBERIN"/>
    <property type="match status" value="1"/>
</dbReference>
<evidence type="ECO:0000256" key="2">
    <source>
        <dbReference type="SAM" id="MobiDB-lite"/>
    </source>
</evidence>
<feature type="non-terminal residue" evidence="3">
    <location>
        <position position="1"/>
    </location>
</feature>
<dbReference type="Proteomes" id="UP001211907">
    <property type="component" value="Unassembled WGS sequence"/>
</dbReference>
<proteinExistence type="predicted"/>
<sequence>MKTVTTHSRPPSRAKLTPLSNTQQQQEKQPRVGGQHRRWDVQAESTEDAKKLDVKELIRKAGNTDADVFSEGNQRTNVLSAHSSHCCVTSGGSKSLPLPPIAAGSEFESTNSLSPSGSGTNTPTDVCRTAARAAENIGKIASLVSPPLGKHDLQKPHIIDGSSQRVDGTLHSEAVARMAALETKGNKMKSKIKNLESELRQAETLLGKLKAIVSVALETFCVENGMTNTAEILQREAEISSNLTPCFHHGHVETAVQVLQSNILQHAQAESAKDASRGVWFQDDYKMLSQFISYHQQALYSHQTPPPDVSANVYFHWDWTYELHNFWELADSTHMHVAGKLPLYVKALNIAFPKISFVKIEDAFAAAVFQRRVLGAIEESGMFDGINYQQQQHQYHQQQQKNIQQQQMMEQQQAQQYQQQYQPPASYAWTTGNLRRKSKTPTFSGISNDGASNTSNMTISTVNDSRSMASSENVTVVNESGRGQRSSTRSLRSDADDSERRSSLSNSMTTQFTELEKLMPPLSREPETANFAKSATCPPVPGIICTIDVHPSLSASRIIVATTSTDSPRKISVWNTRAGQLVSQLDNGGHKSISCVVFHPDDPQLLITADMEFGVKLWNWESGELSSFVFWRPVDKNMGYWGRETKHFNKTPVTTIVSHPVYDNYILISCDNQLRLFDLSSETMLKTYMARAIQSGTRIEGSFSPCGTFVYSGTCDTRSLSSNSLANRRTSTTTTTSLLSPNSLDSRKGVDSDNRLGSAAASMDARGVYIWRVATGKLEVSEMRAMEGGSDSTGTGGSGSHHGSTSTAVTVCK</sequence>
<accession>A0AAD5T457</accession>
<name>A0AAD5T457_9FUNG</name>
<dbReference type="InterPro" id="IPR036322">
    <property type="entry name" value="WD40_repeat_dom_sf"/>
</dbReference>
<comment type="caution">
    <text evidence="3">The sequence shown here is derived from an EMBL/GenBank/DDBJ whole genome shotgun (WGS) entry which is preliminary data.</text>
</comment>
<dbReference type="AlphaFoldDB" id="A0AAD5T457"/>
<feature type="compositionally biased region" description="Low complexity" evidence="2">
    <location>
        <begin position="723"/>
        <end position="744"/>
    </location>
</feature>
<evidence type="ECO:0000313" key="3">
    <source>
        <dbReference type="EMBL" id="KAJ3118544.1"/>
    </source>
</evidence>
<dbReference type="Gene3D" id="2.130.10.10">
    <property type="entry name" value="YVTN repeat-like/Quinoprotein amine dehydrogenase"/>
    <property type="match status" value="2"/>
</dbReference>
<gene>
    <name evidence="3" type="ORF">HK100_000587</name>
</gene>
<feature type="coiled-coil region" evidence="1">
    <location>
        <begin position="178"/>
        <end position="212"/>
    </location>
</feature>
<dbReference type="SMART" id="SM00320">
    <property type="entry name" value="WD40"/>
    <property type="match status" value="2"/>
</dbReference>
<feature type="compositionally biased region" description="Basic and acidic residues" evidence="2">
    <location>
        <begin position="491"/>
        <end position="502"/>
    </location>
</feature>
<reference evidence="3" key="1">
    <citation type="submission" date="2020-05" db="EMBL/GenBank/DDBJ databases">
        <title>Phylogenomic resolution of chytrid fungi.</title>
        <authorList>
            <person name="Stajich J.E."/>
            <person name="Amses K."/>
            <person name="Simmons R."/>
            <person name="Seto K."/>
            <person name="Myers J."/>
            <person name="Bonds A."/>
            <person name="Quandt C.A."/>
            <person name="Barry K."/>
            <person name="Liu P."/>
            <person name="Grigoriev I."/>
            <person name="Longcore J.E."/>
            <person name="James T.Y."/>
        </authorList>
    </citation>
    <scope>NUCLEOTIDE SEQUENCE</scope>
    <source>
        <strain evidence="3">JEL0513</strain>
    </source>
</reference>
<feature type="region of interest" description="Disordered" evidence="2">
    <location>
        <begin position="723"/>
        <end position="752"/>
    </location>
</feature>
<feature type="region of interest" description="Disordered" evidence="2">
    <location>
        <begin position="1"/>
        <end position="49"/>
    </location>
</feature>
<dbReference type="InterPro" id="IPR001680">
    <property type="entry name" value="WD40_rpt"/>
</dbReference>
<dbReference type="SUPFAM" id="SSF81995">
    <property type="entry name" value="beta-sandwich domain of Sec23/24"/>
    <property type="match status" value="1"/>
</dbReference>
<dbReference type="PANTHER" id="PTHR44499:SF1">
    <property type="entry name" value="JOUBERIN"/>
    <property type="match status" value="1"/>
</dbReference>
<dbReference type="GO" id="GO:0044458">
    <property type="term" value="P:motile cilium assembly"/>
    <property type="evidence" value="ECO:0007669"/>
    <property type="project" value="TreeGrafter"/>
</dbReference>
<dbReference type="GO" id="GO:0036064">
    <property type="term" value="C:ciliary basal body"/>
    <property type="evidence" value="ECO:0007669"/>
    <property type="project" value="TreeGrafter"/>
</dbReference>
<feature type="region of interest" description="Disordered" evidence="2">
    <location>
        <begin position="436"/>
        <end position="513"/>
    </location>
</feature>
<evidence type="ECO:0000256" key="1">
    <source>
        <dbReference type="SAM" id="Coils"/>
    </source>
</evidence>
<feature type="compositionally biased region" description="Polar residues" evidence="2">
    <location>
        <begin position="440"/>
        <end position="488"/>
    </location>
</feature>
<protein>
    <submittedName>
        <fullName evidence="3">Uncharacterized protein</fullName>
    </submittedName>
</protein>
<keyword evidence="4" id="KW-1185">Reference proteome</keyword>
<dbReference type="EMBL" id="JADGJH010001118">
    <property type="protein sequence ID" value="KAJ3118544.1"/>
    <property type="molecule type" value="Genomic_DNA"/>
</dbReference>
<feature type="region of interest" description="Disordered" evidence="2">
    <location>
        <begin position="785"/>
        <end position="813"/>
    </location>
</feature>
<dbReference type="PROSITE" id="PS50896">
    <property type="entry name" value="LISH"/>
    <property type="match status" value="1"/>
</dbReference>
<dbReference type="SUPFAM" id="SSF50978">
    <property type="entry name" value="WD40 repeat-like"/>
    <property type="match status" value="1"/>
</dbReference>
<dbReference type="InterPro" id="IPR015943">
    <property type="entry name" value="WD40/YVTN_repeat-like_dom_sf"/>
</dbReference>
<dbReference type="InterPro" id="IPR052803">
    <property type="entry name" value="Cilium-Associated_Jouberin"/>
</dbReference>
<dbReference type="InterPro" id="IPR006594">
    <property type="entry name" value="LisH"/>
</dbReference>
<keyword evidence="1" id="KW-0175">Coiled coil</keyword>
<feature type="compositionally biased region" description="Polar residues" evidence="2">
    <location>
        <begin position="18"/>
        <end position="27"/>
    </location>
</feature>